<dbReference type="PROSITE" id="PS01187">
    <property type="entry name" value="EGF_CA"/>
    <property type="match status" value="4"/>
</dbReference>
<reference evidence="13 14" key="1">
    <citation type="submission" date="2024-11" db="EMBL/GenBank/DDBJ databases">
        <title>Chromosome-level genome assembly of the freshwater bivalve Anodonta woodiana.</title>
        <authorList>
            <person name="Chen X."/>
        </authorList>
    </citation>
    <scope>NUCLEOTIDE SEQUENCE [LARGE SCALE GENOMIC DNA]</scope>
    <source>
        <strain evidence="13">MN2024</strain>
        <tissue evidence="13">Gills</tissue>
    </source>
</reference>
<evidence type="ECO:0000256" key="6">
    <source>
        <dbReference type="ARBA" id="ARBA00023157"/>
    </source>
</evidence>
<dbReference type="PANTHER" id="PTHR24050">
    <property type="entry name" value="PA14 DOMAIN-CONTAINING PROTEIN"/>
    <property type="match status" value="1"/>
</dbReference>
<dbReference type="EMBL" id="JBJQND010000011">
    <property type="protein sequence ID" value="KAL3861926.1"/>
    <property type="molecule type" value="Genomic_DNA"/>
</dbReference>
<evidence type="ECO:0000256" key="7">
    <source>
        <dbReference type="ARBA" id="ARBA00023180"/>
    </source>
</evidence>
<evidence type="ECO:0000313" key="13">
    <source>
        <dbReference type="EMBL" id="KAL3861926.1"/>
    </source>
</evidence>
<dbReference type="InterPro" id="IPR003886">
    <property type="entry name" value="NIDO_dom"/>
</dbReference>
<feature type="domain" description="VWFD" evidence="12">
    <location>
        <begin position="510"/>
        <end position="713"/>
    </location>
</feature>
<evidence type="ECO:0000256" key="1">
    <source>
        <dbReference type="ARBA" id="ARBA00004370"/>
    </source>
</evidence>
<name>A0ABD3VL91_SINWO</name>
<dbReference type="PROSITE" id="PS51220">
    <property type="entry name" value="NIDO"/>
    <property type="match status" value="1"/>
</dbReference>
<dbReference type="SUPFAM" id="SSF57184">
    <property type="entry name" value="Growth factor receptor domain"/>
    <property type="match status" value="3"/>
</dbReference>
<dbReference type="PANTHER" id="PTHR24050:SF28">
    <property type="entry name" value="UROMODULIN-LIKE"/>
    <property type="match status" value="1"/>
</dbReference>
<evidence type="ECO:0000259" key="9">
    <source>
        <dbReference type="PROSITE" id="PS50026"/>
    </source>
</evidence>
<organism evidence="13 14">
    <name type="scientific">Sinanodonta woodiana</name>
    <name type="common">Chinese pond mussel</name>
    <name type="synonym">Anodonta woodiana</name>
    <dbReference type="NCBI Taxonomy" id="1069815"/>
    <lineage>
        <taxon>Eukaryota</taxon>
        <taxon>Metazoa</taxon>
        <taxon>Spiralia</taxon>
        <taxon>Lophotrochozoa</taxon>
        <taxon>Mollusca</taxon>
        <taxon>Bivalvia</taxon>
        <taxon>Autobranchia</taxon>
        <taxon>Heteroconchia</taxon>
        <taxon>Palaeoheterodonta</taxon>
        <taxon>Unionida</taxon>
        <taxon>Unionoidea</taxon>
        <taxon>Unionidae</taxon>
        <taxon>Unioninae</taxon>
        <taxon>Sinanodonta</taxon>
    </lineage>
</organism>
<comment type="caution">
    <text evidence="13">The sequence shown here is derived from an EMBL/GenBank/DDBJ whole genome shotgun (WGS) entry which is preliminary data.</text>
</comment>
<dbReference type="InterPro" id="IPR000742">
    <property type="entry name" value="EGF"/>
</dbReference>
<dbReference type="SUPFAM" id="SSF57196">
    <property type="entry name" value="EGF/Laminin"/>
    <property type="match status" value="2"/>
</dbReference>
<feature type="domain" description="EGF-like" evidence="9">
    <location>
        <begin position="1013"/>
        <end position="1049"/>
    </location>
</feature>
<evidence type="ECO:0000313" key="14">
    <source>
        <dbReference type="Proteomes" id="UP001634394"/>
    </source>
</evidence>
<dbReference type="InterPro" id="IPR001881">
    <property type="entry name" value="EGF-like_Ca-bd_dom"/>
</dbReference>
<keyword evidence="14" id="KW-1185">Reference proteome</keyword>
<feature type="non-terminal residue" evidence="13">
    <location>
        <position position="1557"/>
    </location>
</feature>
<dbReference type="PROSITE" id="PS50856">
    <property type="entry name" value="AMOP"/>
    <property type="match status" value="1"/>
</dbReference>
<evidence type="ECO:0000256" key="8">
    <source>
        <dbReference type="PROSITE-ProRule" id="PRU00076"/>
    </source>
</evidence>
<comment type="subcellular location">
    <subcellularLocation>
        <location evidence="1">Membrane</location>
    </subcellularLocation>
</comment>
<dbReference type="InterPro" id="IPR005533">
    <property type="entry name" value="AMOP_dom"/>
</dbReference>
<sequence length="1557" mass="172374">MKTAIYSIGNTTVRIRMWRMTILLPASTIFAAVSQAMLKWEIMDNIFITDNACLMLAPTVPLQSLATIIHPLCAHHQVYVNAQTTPTQVLTCVKKVCRMDLGYSCKGAACYDRNAVCMDDVCACKTGYIAINGVCRDGLRFDFGTDKGDQQFTGDDDACSSSIQTPSIPIFRKTYTNIFACSNGIISFVNPYTSSDPPKGHADVPTRSFLAPYYTDLDLNKSGGTIYYQIYDVTRNSTLATNINVLKAQNFIVDVEGDKTFSAKVLVLVTWLEVPPYPGDIRSNERVTFQAALVTDGINTFAIYLYFDKEMKFLRSRVFIGFSFVTGEFQKHLVSFTSAAMRPDTHVRSRGYNGVLHYRLASPNDGLSNDEFKCLEWYESNAGNISYYEEMDDVMPTCPCSLRWIWFQNWFTFPDFFASSHMNTFCTLIRPATLYSPHGKTCCYDRRSWTWVSTPPRAGGFLLYHPSTHPKEHETEDVRMRDICCDKTSLCHLYYELRPVGRCFNNFPFVPGWFWGDPHIETLDKRKYTFNGFGEYTMIKLDTGNQTFVLQARTDLATDTNGSFTNATIFSAFAAKDSMNASIHVELNSERDGLSVFGNRADYSLEFTRIQSGIILETEVLTLYKYSDPPTLMALFTLSGISMNISLREGMLALGLSMPKTFAGMTKGLLGNFNEDPNDDFMYPNGTHLVGNVSERDLFNYGQNWMVLSNESVLRYPAGKTSADFQHKDFVPTFMDEKDPTERANAEKTCAELSGKDDNPECVYDLLNTGNENVAKLSRDVEKTLETIVNETDNTIPSLRGNVTIHARLGLEYRLLLEADDDGHVEFKMLENTANATLAVNGTTAVIRFILVDDNPVQIRVTVEDDKGFQASPLDVLIIVCTGCRDHGSCDYETIRTDPRSTDQYKYATCQCQPYWEGTNCELDYDACARSPCSLGRTCLDVAAQEHETLGMAYNCSGCPVGYESDGSKCRDIDECDTETNYCKQICLNTDGSFLCLCQTGFKLDSDAKSCSDINECEEVTHTCSHVCVNTIGAYNCSCFPGYELETSTNNCRQGSANAGCDQLDCSLATGCFVNSTGNPVCFCKVGKKLGADGKTCQDINECEESRCKQVCHNTDGSFLCSCNNGFSLNDDKLSCSACTGMTYGTNCSKTCECDIGAIMCDHVTGCVCNAGWTGSNCDQDIDECTGNTDVCMGSNSECRNSMGSYVCECQRGFAKNSSGHCADINECEYQDMNSCEQRCNNVQGSYTCSCRTGYTQSIENPYSCTDIDECFLRISACQQDCENLPGRFNCLCYPGYELEQDRKTCRKLEDLCEGTGLTCDHVCVSDSNGTRCTCNQGYKLVDDTICTDINECAEGSSSNTCNPPDGCVNNNGSFECRCAIGHKLQNDGRTCLACDAYHYGVDCIYECRCRPGHTCDSVAGCTCPTGMEGEKCNTDVDECKLSLDMCNGTNIECINTPGHYQCACKMGYIMNNSTGLCQACTGNTHGMGCSEKCHCSTENVQLSSQACHHVNGSCLCKPQWSGSTCEQDVNECLNTNACDHMPNSDCINMAGDYRCQ</sequence>
<feature type="domain" description="EGF-like" evidence="9">
    <location>
        <begin position="1349"/>
        <end position="1393"/>
    </location>
</feature>
<keyword evidence="6" id="KW-1015">Disulfide bond</keyword>
<feature type="domain" description="EGF-like" evidence="9">
    <location>
        <begin position="1436"/>
        <end position="1475"/>
    </location>
</feature>
<protein>
    <recommendedName>
        <fullName evidence="15">Mucin-like protein</fullName>
    </recommendedName>
</protein>
<dbReference type="InterPro" id="IPR052235">
    <property type="entry name" value="Nephronectin_domain"/>
</dbReference>
<evidence type="ECO:0008006" key="15">
    <source>
        <dbReference type="Google" id="ProtNLM"/>
    </source>
</evidence>
<gene>
    <name evidence="13" type="ORF">ACJMK2_007937</name>
</gene>
<keyword evidence="4" id="KW-0677">Repeat</keyword>
<dbReference type="InterPro" id="IPR018097">
    <property type="entry name" value="EGF_Ca-bd_CS"/>
</dbReference>
<dbReference type="PROSITE" id="PS00010">
    <property type="entry name" value="ASX_HYDROXYL"/>
    <property type="match status" value="7"/>
</dbReference>
<dbReference type="InterPro" id="IPR009030">
    <property type="entry name" value="Growth_fac_rcpt_cys_sf"/>
</dbReference>
<dbReference type="PROSITE" id="PS00022">
    <property type="entry name" value="EGF_1"/>
    <property type="match status" value="1"/>
</dbReference>
<dbReference type="PROSITE" id="PS50026">
    <property type="entry name" value="EGF_3"/>
    <property type="match status" value="6"/>
</dbReference>
<dbReference type="SMART" id="SM00216">
    <property type="entry name" value="VWD"/>
    <property type="match status" value="1"/>
</dbReference>
<dbReference type="Pfam" id="PF07645">
    <property type="entry name" value="EGF_CA"/>
    <property type="match status" value="8"/>
</dbReference>
<feature type="domain" description="EGF-like" evidence="9">
    <location>
        <begin position="972"/>
        <end position="1012"/>
    </location>
</feature>
<keyword evidence="7" id="KW-0325">Glycoprotein</keyword>
<dbReference type="SMART" id="SM00179">
    <property type="entry name" value="EGF_CA"/>
    <property type="match status" value="10"/>
</dbReference>
<dbReference type="InterPro" id="IPR001846">
    <property type="entry name" value="VWF_type-D"/>
</dbReference>
<evidence type="ECO:0000256" key="3">
    <source>
        <dbReference type="ARBA" id="ARBA00022729"/>
    </source>
</evidence>
<dbReference type="Pfam" id="PF06119">
    <property type="entry name" value="NIDO"/>
    <property type="match status" value="1"/>
</dbReference>
<dbReference type="GO" id="GO:0016020">
    <property type="term" value="C:membrane"/>
    <property type="evidence" value="ECO:0007669"/>
    <property type="project" value="UniProtKB-SubCell"/>
</dbReference>
<feature type="domain" description="EGF-like" evidence="9">
    <location>
        <begin position="1181"/>
        <end position="1223"/>
    </location>
</feature>
<evidence type="ECO:0000256" key="2">
    <source>
        <dbReference type="ARBA" id="ARBA00022536"/>
    </source>
</evidence>
<dbReference type="SMART" id="SM00539">
    <property type="entry name" value="NIDO"/>
    <property type="match status" value="1"/>
</dbReference>
<dbReference type="FunFam" id="2.10.25.10:FF:000005">
    <property type="entry name" value="Fibrillin 2"/>
    <property type="match status" value="1"/>
</dbReference>
<feature type="domain" description="NIDO" evidence="11">
    <location>
        <begin position="212"/>
        <end position="363"/>
    </location>
</feature>
<dbReference type="CDD" id="cd00054">
    <property type="entry name" value="EGF_CA"/>
    <property type="match status" value="4"/>
</dbReference>
<feature type="domain" description="AMOP" evidence="10">
    <location>
        <begin position="366"/>
        <end position="498"/>
    </location>
</feature>
<dbReference type="PROSITE" id="PS01186">
    <property type="entry name" value="EGF_2"/>
    <property type="match status" value="4"/>
</dbReference>
<comment type="caution">
    <text evidence="8">Lacks conserved residue(s) required for the propagation of feature annotation.</text>
</comment>
<keyword evidence="2 8" id="KW-0245">EGF-like domain</keyword>
<keyword evidence="3" id="KW-0732">Signal</keyword>
<dbReference type="GO" id="GO:0005576">
    <property type="term" value="C:extracellular region"/>
    <property type="evidence" value="ECO:0007669"/>
    <property type="project" value="UniProtKB-SubCell"/>
</dbReference>
<proteinExistence type="predicted"/>
<evidence type="ECO:0000259" key="11">
    <source>
        <dbReference type="PROSITE" id="PS51220"/>
    </source>
</evidence>
<evidence type="ECO:0000256" key="4">
    <source>
        <dbReference type="ARBA" id="ARBA00022737"/>
    </source>
</evidence>
<dbReference type="Proteomes" id="UP001634394">
    <property type="component" value="Unassembled WGS sequence"/>
</dbReference>
<dbReference type="InterPro" id="IPR000152">
    <property type="entry name" value="EGF-type_Asp/Asn_hydroxyl_site"/>
</dbReference>
<dbReference type="InterPro" id="IPR049883">
    <property type="entry name" value="NOTCH1_EGF-like"/>
</dbReference>
<dbReference type="PROSITE" id="PS51233">
    <property type="entry name" value="VWFD"/>
    <property type="match status" value="1"/>
</dbReference>
<accession>A0ABD3VL91</accession>
<feature type="domain" description="EGF-like" evidence="9">
    <location>
        <begin position="1099"/>
        <end position="1137"/>
    </location>
</feature>
<evidence type="ECO:0000256" key="5">
    <source>
        <dbReference type="ARBA" id="ARBA00023136"/>
    </source>
</evidence>
<evidence type="ECO:0000259" key="12">
    <source>
        <dbReference type="PROSITE" id="PS51233"/>
    </source>
</evidence>
<evidence type="ECO:0000259" key="10">
    <source>
        <dbReference type="PROSITE" id="PS50856"/>
    </source>
</evidence>
<keyword evidence="5" id="KW-0472">Membrane</keyword>
<dbReference type="SMART" id="SM00181">
    <property type="entry name" value="EGF"/>
    <property type="match status" value="15"/>
</dbReference>
<dbReference type="Gene3D" id="2.10.25.10">
    <property type="entry name" value="Laminin"/>
    <property type="match status" value="11"/>
</dbReference>